<evidence type="ECO:0000313" key="1">
    <source>
        <dbReference type="EMBL" id="KAL2482380.1"/>
    </source>
</evidence>
<organism evidence="1 2">
    <name type="scientific">Forsythia ovata</name>
    <dbReference type="NCBI Taxonomy" id="205694"/>
    <lineage>
        <taxon>Eukaryota</taxon>
        <taxon>Viridiplantae</taxon>
        <taxon>Streptophyta</taxon>
        <taxon>Embryophyta</taxon>
        <taxon>Tracheophyta</taxon>
        <taxon>Spermatophyta</taxon>
        <taxon>Magnoliopsida</taxon>
        <taxon>eudicotyledons</taxon>
        <taxon>Gunneridae</taxon>
        <taxon>Pentapetalae</taxon>
        <taxon>asterids</taxon>
        <taxon>lamiids</taxon>
        <taxon>Lamiales</taxon>
        <taxon>Oleaceae</taxon>
        <taxon>Forsythieae</taxon>
        <taxon>Forsythia</taxon>
    </lineage>
</organism>
<keyword evidence="2" id="KW-1185">Reference proteome</keyword>
<name>A0ABD1R1R6_9LAMI</name>
<dbReference type="Proteomes" id="UP001604277">
    <property type="component" value="Unassembled WGS sequence"/>
</dbReference>
<evidence type="ECO:0000313" key="2">
    <source>
        <dbReference type="Proteomes" id="UP001604277"/>
    </source>
</evidence>
<accession>A0ABD1R1R6</accession>
<proteinExistence type="predicted"/>
<dbReference type="EMBL" id="JBFOLJ010000013">
    <property type="protein sequence ID" value="KAL2482380.1"/>
    <property type="molecule type" value="Genomic_DNA"/>
</dbReference>
<comment type="caution">
    <text evidence="1">The sequence shown here is derived from an EMBL/GenBank/DDBJ whole genome shotgun (WGS) entry which is preliminary data.</text>
</comment>
<protein>
    <submittedName>
        <fullName evidence="1">Uncharacterized protein</fullName>
    </submittedName>
</protein>
<sequence>MLPPPIITIFFTTSLTIRRSRKLSSTSATSRNGFASAEYDDGGYGWNCRYPKVRGRGRGRSFHGRGREGYNGLQATVKATIKNHPFEVEIVAVGGELAAGVVDSRLMGQSMLQLELLRYSNLEQRGHNIL</sequence>
<dbReference type="AlphaFoldDB" id="A0ABD1R1R6"/>
<reference evidence="2" key="1">
    <citation type="submission" date="2024-07" db="EMBL/GenBank/DDBJ databases">
        <title>Two chromosome-level genome assemblies of Korean endemic species Abeliophyllum distichum and Forsythia ovata (Oleaceae).</title>
        <authorList>
            <person name="Jang H."/>
        </authorList>
    </citation>
    <scope>NUCLEOTIDE SEQUENCE [LARGE SCALE GENOMIC DNA]</scope>
</reference>
<gene>
    <name evidence="1" type="ORF">Fot_43824</name>
</gene>